<dbReference type="InterPro" id="IPR036779">
    <property type="entry name" value="LysM_dom_sf"/>
</dbReference>
<dbReference type="InterPro" id="IPR008861">
    <property type="entry name" value="GpX-like"/>
</dbReference>
<protein>
    <submittedName>
        <fullName evidence="2">LysM domain/BON superfamily protein</fullName>
    </submittedName>
</protein>
<accession>A0A8S5LXC0</accession>
<dbReference type="Pfam" id="PF05489">
    <property type="entry name" value="Phage_tail_X"/>
    <property type="match status" value="1"/>
</dbReference>
<dbReference type="EMBL" id="BK014762">
    <property type="protein sequence ID" value="DAD74544.1"/>
    <property type="molecule type" value="Genomic_DNA"/>
</dbReference>
<evidence type="ECO:0000259" key="1">
    <source>
        <dbReference type="PROSITE" id="PS51782"/>
    </source>
</evidence>
<dbReference type="PROSITE" id="PS51782">
    <property type="entry name" value="LYSM"/>
    <property type="match status" value="1"/>
</dbReference>
<evidence type="ECO:0000313" key="2">
    <source>
        <dbReference type="EMBL" id="DAD74544.1"/>
    </source>
</evidence>
<proteinExistence type="predicted"/>
<organism evidence="2">
    <name type="scientific">Myoviridae sp. ctZgq1</name>
    <dbReference type="NCBI Taxonomy" id="2826666"/>
    <lineage>
        <taxon>Viruses</taxon>
        <taxon>Duplodnaviria</taxon>
        <taxon>Heunggongvirae</taxon>
        <taxon>Uroviricota</taxon>
        <taxon>Caudoviricetes</taxon>
    </lineage>
</organism>
<dbReference type="CDD" id="cd00118">
    <property type="entry name" value="LysM"/>
    <property type="match status" value="1"/>
</dbReference>
<sequence>MIYNNSRYKDCDILYTKEGTPFLSQREDFSPETVLEYYTFKEGDTLDGLAYKYYGDASLWWSILDANPSFESEIEIEYGTVLAIPTKREVVNR</sequence>
<dbReference type="InterPro" id="IPR018392">
    <property type="entry name" value="LysM"/>
</dbReference>
<dbReference type="Gene3D" id="3.10.350.10">
    <property type="entry name" value="LysM domain"/>
    <property type="match status" value="1"/>
</dbReference>
<name>A0A8S5LXC0_9CAUD</name>
<feature type="domain" description="LysM" evidence="1">
    <location>
        <begin position="36"/>
        <end position="84"/>
    </location>
</feature>
<reference evidence="2" key="1">
    <citation type="journal article" date="2021" name="Proc. Natl. Acad. Sci. U.S.A.">
        <title>A Catalog of Tens of Thousands of Viruses from Human Metagenomes Reveals Hidden Associations with Chronic Diseases.</title>
        <authorList>
            <person name="Tisza M.J."/>
            <person name="Buck C.B."/>
        </authorList>
    </citation>
    <scope>NUCLEOTIDE SEQUENCE</scope>
    <source>
        <strain evidence="2">CtZgq1</strain>
    </source>
</reference>